<dbReference type="PROSITE" id="PS50227">
    <property type="entry name" value="G_PROTEIN_RECEP_F2_3"/>
    <property type="match status" value="1"/>
</dbReference>
<dbReference type="PANTHER" id="PTHR45620">
    <property type="entry name" value="PDF RECEPTOR-LIKE PROTEIN-RELATED"/>
    <property type="match status" value="1"/>
</dbReference>
<protein>
    <submittedName>
        <fullName evidence="4">Vasoactive intestinal peptide receptor 1</fullName>
    </submittedName>
</protein>
<keyword evidence="2" id="KW-0732">Signal</keyword>
<keyword evidence="1" id="KW-1015">Disulfide bond</keyword>
<dbReference type="InterPro" id="IPR036445">
    <property type="entry name" value="GPCR_2_extracell_dom_sf"/>
</dbReference>
<reference evidence="4 5" key="1">
    <citation type="journal article" date="2020" name="Nature">
        <title>Six reference-quality genomes reveal evolution of bat adaptations.</title>
        <authorList>
            <person name="Jebb D."/>
            <person name="Huang Z."/>
            <person name="Pippel M."/>
            <person name="Hughes G.M."/>
            <person name="Lavrichenko K."/>
            <person name="Devanna P."/>
            <person name="Winkler S."/>
            <person name="Jermiin L.S."/>
            <person name="Skirmuntt E.C."/>
            <person name="Katzourakis A."/>
            <person name="Burkitt-Gray L."/>
            <person name="Ray D.A."/>
            <person name="Sullivan K.A.M."/>
            <person name="Roscito J.G."/>
            <person name="Kirilenko B.M."/>
            <person name="Davalos L.M."/>
            <person name="Corthals A.P."/>
            <person name="Power M.L."/>
            <person name="Jones G."/>
            <person name="Ransome R.D."/>
            <person name="Dechmann D.K.N."/>
            <person name="Locatelli A.G."/>
            <person name="Puechmaille S.J."/>
            <person name="Fedrigo O."/>
            <person name="Jarvis E.D."/>
            <person name="Hiller M."/>
            <person name="Vernes S.C."/>
            <person name="Myers E.W."/>
            <person name="Teeling E.C."/>
        </authorList>
    </citation>
    <scope>NUCLEOTIDE SEQUENCE [LARGE SCALE GENOMIC DNA]</scope>
    <source>
        <strain evidence="4">Bat1K_MPI-CBG_1</strain>
    </source>
</reference>
<evidence type="ECO:0000256" key="2">
    <source>
        <dbReference type="SAM" id="SignalP"/>
    </source>
</evidence>
<comment type="caution">
    <text evidence="4">The sequence shown here is derived from an EMBL/GenBank/DDBJ whole genome shotgun (WGS) entry which is preliminary data.</text>
</comment>
<dbReference type="InterPro" id="IPR001771">
    <property type="entry name" value="GPCR_2_VIP_rcpt_1"/>
</dbReference>
<dbReference type="PROSITE" id="PS00649">
    <property type="entry name" value="G_PROTEIN_RECEP_F2_1"/>
    <property type="match status" value="1"/>
</dbReference>
<dbReference type="InterPro" id="IPR001879">
    <property type="entry name" value="GPCR_2_extracellular_dom"/>
</dbReference>
<evidence type="ECO:0000313" key="4">
    <source>
        <dbReference type="EMBL" id="KAF6101630.1"/>
    </source>
</evidence>
<feature type="signal peptide" evidence="2">
    <location>
        <begin position="1"/>
        <end position="28"/>
    </location>
</feature>
<dbReference type="Pfam" id="PF02793">
    <property type="entry name" value="HRM"/>
    <property type="match status" value="1"/>
</dbReference>
<dbReference type="SUPFAM" id="SSF111418">
    <property type="entry name" value="Hormone receptor domain"/>
    <property type="match status" value="1"/>
</dbReference>
<sequence>MRPPSHLRVRWLYLLVGALACALRPASGWVSRPHWELCDFIQMMEAEHQQCLEEAEAENDTAGCSKMWDNITCWPATPRGQVAVLACPFSYDSPLQGKSPGLE</sequence>
<feature type="domain" description="G-protein coupled receptors family 2 profile 1" evidence="3">
    <location>
        <begin position="50"/>
        <end position="88"/>
    </location>
</feature>
<accession>A0A834A285</accession>
<dbReference type="Gene3D" id="4.10.1240.10">
    <property type="entry name" value="GPCR, family 2, extracellular hormone receptor domain"/>
    <property type="match status" value="1"/>
</dbReference>
<dbReference type="GO" id="GO:0008528">
    <property type="term" value="F:G protein-coupled peptide receptor activity"/>
    <property type="evidence" value="ECO:0007669"/>
    <property type="project" value="TreeGrafter"/>
</dbReference>
<name>A0A834A285_9CHIR</name>
<evidence type="ECO:0000256" key="1">
    <source>
        <dbReference type="ARBA" id="ARBA00023157"/>
    </source>
</evidence>
<feature type="chain" id="PRO_5032932837" evidence="2">
    <location>
        <begin position="29"/>
        <end position="103"/>
    </location>
</feature>
<dbReference type="InterPro" id="IPR017983">
    <property type="entry name" value="GPCR_2_secretin-like_CS"/>
</dbReference>
<dbReference type="AlphaFoldDB" id="A0A834A285"/>
<dbReference type="GO" id="GO:0004999">
    <property type="term" value="F:vasoactive intestinal polypeptide receptor activity"/>
    <property type="evidence" value="ECO:0007669"/>
    <property type="project" value="InterPro"/>
</dbReference>
<proteinExistence type="predicted"/>
<dbReference type="PROSITE" id="PS51257">
    <property type="entry name" value="PROKAR_LIPOPROTEIN"/>
    <property type="match status" value="1"/>
</dbReference>
<dbReference type="PRINTS" id="PR01154">
    <property type="entry name" value="VIP1RECEPTOR"/>
</dbReference>
<dbReference type="GO" id="GO:0007188">
    <property type="term" value="P:adenylate cyclase-modulating G protein-coupled receptor signaling pathway"/>
    <property type="evidence" value="ECO:0007669"/>
    <property type="project" value="TreeGrafter"/>
</dbReference>
<dbReference type="EMBL" id="JABVXQ010000007">
    <property type="protein sequence ID" value="KAF6101630.1"/>
    <property type="molecule type" value="Genomic_DNA"/>
</dbReference>
<evidence type="ECO:0000313" key="5">
    <source>
        <dbReference type="Proteomes" id="UP000664940"/>
    </source>
</evidence>
<organism evidence="4 5">
    <name type="scientific">Phyllostomus discolor</name>
    <name type="common">pale spear-nosed bat</name>
    <dbReference type="NCBI Taxonomy" id="89673"/>
    <lineage>
        <taxon>Eukaryota</taxon>
        <taxon>Metazoa</taxon>
        <taxon>Chordata</taxon>
        <taxon>Craniata</taxon>
        <taxon>Vertebrata</taxon>
        <taxon>Euteleostomi</taxon>
        <taxon>Mammalia</taxon>
        <taxon>Eutheria</taxon>
        <taxon>Laurasiatheria</taxon>
        <taxon>Chiroptera</taxon>
        <taxon>Yangochiroptera</taxon>
        <taxon>Phyllostomidae</taxon>
        <taxon>Phyllostominae</taxon>
        <taxon>Phyllostomus</taxon>
    </lineage>
</organism>
<dbReference type="InterPro" id="IPR050332">
    <property type="entry name" value="GPCR_2"/>
</dbReference>
<evidence type="ECO:0000259" key="3">
    <source>
        <dbReference type="PROSITE" id="PS50227"/>
    </source>
</evidence>
<gene>
    <name evidence="4" type="ORF">HJG60_020148</name>
</gene>
<dbReference type="GO" id="GO:0005886">
    <property type="term" value="C:plasma membrane"/>
    <property type="evidence" value="ECO:0007669"/>
    <property type="project" value="TreeGrafter"/>
</dbReference>
<dbReference type="GO" id="GO:0017046">
    <property type="term" value="F:peptide hormone binding"/>
    <property type="evidence" value="ECO:0007669"/>
    <property type="project" value="TreeGrafter"/>
</dbReference>
<dbReference type="PANTHER" id="PTHR45620:SF24">
    <property type="entry name" value="VASOACTIVE INTESTINAL POLYPEPTIDE RECEPTOR 1"/>
    <property type="match status" value="1"/>
</dbReference>
<dbReference type="Proteomes" id="UP000664940">
    <property type="component" value="Unassembled WGS sequence"/>
</dbReference>
<keyword evidence="4" id="KW-0675">Receptor</keyword>